<sequence>MCEKKSGEPDKNKHIIRHLPPEPIRPKKSPEDSNNKKPTDKDKDDDKNKPRRHS</sequence>
<organism evidence="2">
    <name type="scientific">Providencia stuartii</name>
    <dbReference type="NCBI Taxonomy" id="588"/>
    <lineage>
        <taxon>Bacteria</taxon>
        <taxon>Pseudomonadati</taxon>
        <taxon>Pseudomonadota</taxon>
        <taxon>Gammaproteobacteria</taxon>
        <taxon>Enterobacterales</taxon>
        <taxon>Morganellaceae</taxon>
        <taxon>Providencia</taxon>
    </lineage>
</organism>
<gene>
    <name evidence="2" type="ORF">RG298_001702</name>
</gene>
<name>A0AAI9D8A3_PROST</name>
<reference evidence="2" key="1">
    <citation type="submission" date="2024-02" db="EMBL/GenBank/DDBJ databases">
        <authorList>
            <consortium name="Clinical and Environmental Microbiology Branch: Whole genome sequencing antimicrobial resistance pathogens in the healthcare setting"/>
        </authorList>
    </citation>
    <scope>NUCLEOTIDE SEQUENCE</scope>
    <source>
        <strain evidence="2">2021GO-0154</strain>
    </source>
</reference>
<comment type="caution">
    <text evidence="2">The sequence shown here is derived from an EMBL/GenBank/DDBJ whole genome shotgun (WGS) entry which is preliminary data.</text>
</comment>
<feature type="compositionally biased region" description="Basic and acidic residues" evidence="1">
    <location>
        <begin position="24"/>
        <end position="48"/>
    </location>
</feature>
<feature type="region of interest" description="Disordered" evidence="1">
    <location>
        <begin position="1"/>
        <end position="54"/>
    </location>
</feature>
<accession>A0AAI9D8A3</accession>
<protein>
    <submittedName>
        <fullName evidence="2">Uncharacterized protein</fullName>
    </submittedName>
</protein>
<evidence type="ECO:0000256" key="1">
    <source>
        <dbReference type="SAM" id="MobiDB-lite"/>
    </source>
</evidence>
<dbReference type="AlphaFoldDB" id="A0AAI9D8A3"/>
<dbReference type="EMBL" id="ABMABF030000005">
    <property type="protein sequence ID" value="EMJ5133992.1"/>
    <property type="molecule type" value="Genomic_DNA"/>
</dbReference>
<feature type="compositionally biased region" description="Basic and acidic residues" evidence="1">
    <location>
        <begin position="1"/>
        <end position="13"/>
    </location>
</feature>
<evidence type="ECO:0000313" key="2">
    <source>
        <dbReference type="EMBL" id="EMJ5133992.1"/>
    </source>
</evidence>
<proteinExistence type="predicted"/>